<evidence type="ECO:0000256" key="1">
    <source>
        <dbReference type="SAM" id="MobiDB-lite"/>
    </source>
</evidence>
<comment type="caution">
    <text evidence="2">The sequence shown here is derived from an EMBL/GenBank/DDBJ whole genome shotgun (WGS) entry which is preliminary data.</text>
</comment>
<dbReference type="Proteomes" id="UP000324222">
    <property type="component" value="Unassembled WGS sequence"/>
</dbReference>
<evidence type="ECO:0000313" key="2">
    <source>
        <dbReference type="EMBL" id="MPC21798.1"/>
    </source>
</evidence>
<sequence>MLFYGHCSQAEAEKVLNQITKRTNRGLCKLTKNASSSNVIDLAQDLSSSEDEKRGGGLSSRLDYIPVKRGSIAAASDDSQNADDSVDGEEDATK</sequence>
<feature type="compositionally biased region" description="Acidic residues" evidence="1">
    <location>
        <begin position="80"/>
        <end position="94"/>
    </location>
</feature>
<proteinExistence type="predicted"/>
<dbReference type="OrthoDB" id="10254995at2759"/>
<protein>
    <submittedName>
        <fullName evidence="2">Uncharacterized protein</fullName>
    </submittedName>
</protein>
<feature type="region of interest" description="Disordered" evidence="1">
    <location>
        <begin position="73"/>
        <end position="94"/>
    </location>
</feature>
<accession>A0A5B7DK52</accession>
<gene>
    <name evidence="2" type="ORF">E2C01_014796</name>
</gene>
<reference evidence="2 3" key="1">
    <citation type="submission" date="2019-05" db="EMBL/GenBank/DDBJ databases">
        <title>Another draft genome of Portunus trituberculatus and its Hox gene families provides insights of decapod evolution.</title>
        <authorList>
            <person name="Jeong J.-H."/>
            <person name="Song I."/>
            <person name="Kim S."/>
            <person name="Choi T."/>
            <person name="Kim D."/>
            <person name="Ryu S."/>
            <person name="Kim W."/>
        </authorList>
    </citation>
    <scope>NUCLEOTIDE SEQUENCE [LARGE SCALE GENOMIC DNA]</scope>
    <source>
        <tissue evidence="2">Muscle</tissue>
    </source>
</reference>
<organism evidence="2 3">
    <name type="scientific">Portunus trituberculatus</name>
    <name type="common">Swimming crab</name>
    <name type="synonym">Neptunus trituberculatus</name>
    <dbReference type="NCBI Taxonomy" id="210409"/>
    <lineage>
        <taxon>Eukaryota</taxon>
        <taxon>Metazoa</taxon>
        <taxon>Ecdysozoa</taxon>
        <taxon>Arthropoda</taxon>
        <taxon>Crustacea</taxon>
        <taxon>Multicrustacea</taxon>
        <taxon>Malacostraca</taxon>
        <taxon>Eumalacostraca</taxon>
        <taxon>Eucarida</taxon>
        <taxon>Decapoda</taxon>
        <taxon>Pleocyemata</taxon>
        <taxon>Brachyura</taxon>
        <taxon>Eubrachyura</taxon>
        <taxon>Portunoidea</taxon>
        <taxon>Portunidae</taxon>
        <taxon>Portuninae</taxon>
        <taxon>Portunus</taxon>
    </lineage>
</organism>
<dbReference type="AlphaFoldDB" id="A0A5B7DK52"/>
<keyword evidence="3" id="KW-1185">Reference proteome</keyword>
<dbReference type="EMBL" id="VSRR010001019">
    <property type="protein sequence ID" value="MPC21798.1"/>
    <property type="molecule type" value="Genomic_DNA"/>
</dbReference>
<name>A0A5B7DK52_PORTR</name>
<evidence type="ECO:0000313" key="3">
    <source>
        <dbReference type="Proteomes" id="UP000324222"/>
    </source>
</evidence>